<dbReference type="KEGG" id="pmrn:116941030"/>
<keyword evidence="3" id="KW-1185">Reference proteome</keyword>
<name>A0AAJ7WRP4_PETMA</name>
<feature type="compositionally biased region" description="Polar residues" evidence="1">
    <location>
        <begin position="172"/>
        <end position="183"/>
    </location>
</feature>
<dbReference type="Pfam" id="PF15072">
    <property type="entry name" value="HROB"/>
    <property type="match status" value="1"/>
</dbReference>
<dbReference type="RefSeq" id="XP_032807485.1">
    <property type="nucleotide sequence ID" value="XM_032951594.1"/>
</dbReference>
<feature type="region of interest" description="Disordered" evidence="1">
    <location>
        <begin position="172"/>
        <end position="196"/>
    </location>
</feature>
<organism evidence="3 4">
    <name type="scientific">Petromyzon marinus</name>
    <name type="common">Sea lamprey</name>
    <dbReference type="NCBI Taxonomy" id="7757"/>
    <lineage>
        <taxon>Eukaryota</taxon>
        <taxon>Metazoa</taxon>
        <taxon>Chordata</taxon>
        <taxon>Craniata</taxon>
        <taxon>Vertebrata</taxon>
        <taxon>Cyclostomata</taxon>
        <taxon>Hyperoartia</taxon>
        <taxon>Petromyzontiformes</taxon>
        <taxon>Petromyzontidae</taxon>
        <taxon>Petromyzon</taxon>
    </lineage>
</organism>
<proteinExistence type="predicted"/>
<feature type="domain" description="Homologous recombination OB-fold protein OB-fold" evidence="2">
    <location>
        <begin position="462"/>
        <end position="543"/>
    </location>
</feature>
<dbReference type="InterPro" id="IPR028045">
    <property type="entry name" value="HROB"/>
</dbReference>
<evidence type="ECO:0000256" key="1">
    <source>
        <dbReference type="SAM" id="MobiDB-lite"/>
    </source>
</evidence>
<dbReference type="InterPro" id="IPR058570">
    <property type="entry name" value="HROB_OB"/>
</dbReference>
<feature type="region of interest" description="Disordered" evidence="1">
    <location>
        <begin position="579"/>
        <end position="610"/>
    </location>
</feature>
<protein>
    <submittedName>
        <fullName evidence="4">Uncharacterized protein C17orf53 homolog isoform X1</fullName>
    </submittedName>
</protein>
<accession>A0AAJ7WRP4</accession>
<dbReference type="AlphaFoldDB" id="A0AAJ7WRP4"/>
<evidence type="ECO:0000313" key="4">
    <source>
        <dbReference type="RefSeq" id="XP_032807485.1"/>
    </source>
</evidence>
<dbReference type="Proteomes" id="UP001318040">
    <property type="component" value="Chromosome 10"/>
</dbReference>
<evidence type="ECO:0000259" key="2">
    <source>
        <dbReference type="Pfam" id="PF15072"/>
    </source>
</evidence>
<gene>
    <name evidence="4" type="primary">HROB</name>
</gene>
<feature type="region of interest" description="Disordered" evidence="1">
    <location>
        <begin position="349"/>
        <end position="371"/>
    </location>
</feature>
<dbReference type="PANTHER" id="PTHR14523:SF1">
    <property type="entry name" value="HOMOLOGOUS RECOMBINATION OB-FOLD PROTEIN"/>
    <property type="match status" value="1"/>
</dbReference>
<evidence type="ECO:0000313" key="3">
    <source>
        <dbReference type="Proteomes" id="UP001318040"/>
    </source>
</evidence>
<reference evidence="4" key="1">
    <citation type="submission" date="2025-08" db="UniProtKB">
        <authorList>
            <consortium name="RefSeq"/>
        </authorList>
    </citation>
    <scope>IDENTIFICATION</scope>
    <source>
        <tissue evidence="4">Sperm</tissue>
    </source>
</reference>
<dbReference type="GO" id="GO:0000725">
    <property type="term" value="P:recombinational repair"/>
    <property type="evidence" value="ECO:0007669"/>
    <property type="project" value="InterPro"/>
</dbReference>
<dbReference type="CTD" id="78995"/>
<sequence>MALDTKNMFSTGVEDFDLEDEEFMSMLVDVEERIAGGGRPMCNSTGGAMHPPIVQTVTPSTSNHQGPAASAIHADDVAQGVAPRDPFGDADFSDLDDEVWLNFTQELDVNGRENSGAKETAGTDETTKCPTVGSCEASDFGLSVRTITVPPAKKLRMASNLESVQIRSGQSTVSIGHNGSGKVSVQRLRGPANESSEKSVMFMASARLNPVPVADSEKIGHSGTMQGAAWTNSLQQPRPSSAQIAPSHIGLQNRTSRPHVGIASHRPLTPMTKSPLVQSSRGPAFCSPPMRTPGQMRGHLFQGHGENPCLPTTPTIRLHNPSASGQRSAATTPTWLMTNRLVQLVSASNNVTPRPSPAAPSAVPKARRFPGPAGLLPQQLSRKMDDIMISAPQTPAHGAVAKLSSLPSSQQSSFEEDFGRGPWVAMKAALGVDERNPSSFLCTHSIIMVLRKASLKQLPKGKVPIMCILLKSLVQTGSDAKAVFKDPTGEMQGTIHRQLVEQHQSQLRAGVVLHLQQVGVLSPSCRNHYLNITPRNVVRIFMSEGCTETNSSCSQTASEVAQIAQESIHKVTAGVVENQAESSAVTERGGTVMKGGSRQTDDNLSGSDNLDSFLEDLPEDAFADF</sequence>
<dbReference type="PANTHER" id="PTHR14523">
    <property type="entry name" value="UNCHARACTERIZED PROTEIN C17ORF53 HOMOLOG"/>
    <property type="match status" value="1"/>
</dbReference>